<feature type="region of interest" description="Disordered" evidence="2">
    <location>
        <begin position="1"/>
        <end position="35"/>
    </location>
</feature>
<evidence type="ECO:0000256" key="1">
    <source>
        <dbReference type="ARBA" id="ARBA00023002"/>
    </source>
</evidence>
<gene>
    <name evidence="4" type="ORF">D9V32_12895</name>
</gene>
<organism evidence="4 5">
    <name type="scientific">Mycetocola tolaasinivorans</name>
    <dbReference type="NCBI Taxonomy" id="76635"/>
    <lineage>
        <taxon>Bacteria</taxon>
        <taxon>Bacillati</taxon>
        <taxon>Actinomycetota</taxon>
        <taxon>Actinomycetes</taxon>
        <taxon>Micrococcales</taxon>
        <taxon>Microbacteriaceae</taxon>
        <taxon>Mycetocola</taxon>
    </lineage>
</organism>
<dbReference type="OrthoDB" id="2055370at2"/>
<keyword evidence="5" id="KW-1185">Reference proteome</keyword>
<dbReference type="InterPro" id="IPR006076">
    <property type="entry name" value="FAD-dep_OxRdtase"/>
</dbReference>
<name>A0A3L7A3Q8_9MICO</name>
<accession>A0A3L7A3Q8</accession>
<dbReference type="GO" id="GO:0016491">
    <property type="term" value="F:oxidoreductase activity"/>
    <property type="evidence" value="ECO:0007669"/>
    <property type="project" value="UniProtKB-KW"/>
</dbReference>
<dbReference type="EMBL" id="RCUX01000010">
    <property type="protein sequence ID" value="RLP74578.1"/>
    <property type="molecule type" value="Genomic_DNA"/>
</dbReference>
<comment type="caution">
    <text evidence="4">The sequence shown here is derived from an EMBL/GenBank/DDBJ whole genome shotgun (WGS) entry which is preliminary data.</text>
</comment>
<feature type="compositionally biased region" description="Low complexity" evidence="2">
    <location>
        <begin position="16"/>
        <end position="31"/>
    </location>
</feature>
<protein>
    <submittedName>
        <fullName evidence="4">FAD-dependent oxidoreductase</fullName>
    </submittedName>
</protein>
<dbReference type="GO" id="GO:0005737">
    <property type="term" value="C:cytoplasm"/>
    <property type="evidence" value="ECO:0007669"/>
    <property type="project" value="TreeGrafter"/>
</dbReference>
<dbReference type="PANTHER" id="PTHR13847:SF289">
    <property type="entry name" value="GLYCINE OXIDASE"/>
    <property type="match status" value="1"/>
</dbReference>
<proteinExistence type="predicted"/>
<evidence type="ECO:0000256" key="2">
    <source>
        <dbReference type="SAM" id="MobiDB-lite"/>
    </source>
</evidence>
<dbReference type="Pfam" id="PF01266">
    <property type="entry name" value="DAO"/>
    <property type="match status" value="1"/>
</dbReference>
<evidence type="ECO:0000313" key="4">
    <source>
        <dbReference type="EMBL" id="RLP74578.1"/>
    </source>
</evidence>
<evidence type="ECO:0000313" key="5">
    <source>
        <dbReference type="Proteomes" id="UP000272503"/>
    </source>
</evidence>
<feature type="domain" description="FAD dependent oxidoreductase" evidence="3">
    <location>
        <begin position="57"/>
        <end position="389"/>
    </location>
</feature>
<dbReference type="InterPro" id="IPR036188">
    <property type="entry name" value="FAD/NAD-bd_sf"/>
</dbReference>
<dbReference type="Gene3D" id="3.30.9.10">
    <property type="entry name" value="D-Amino Acid Oxidase, subunit A, domain 2"/>
    <property type="match status" value="1"/>
</dbReference>
<reference evidence="4 5" key="1">
    <citation type="submission" date="2018-10" db="EMBL/GenBank/DDBJ databases">
        <authorList>
            <person name="Li J."/>
        </authorList>
    </citation>
    <scope>NUCLEOTIDE SEQUENCE [LARGE SCALE GENOMIC DNA]</scope>
    <source>
        <strain evidence="4 5">IF 016277</strain>
    </source>
</reference>
<dbReference type="PANTHER" id="PTHR13847">
    <property type="entry name" value="SARCOSINE DEHYDROGENASE-RELATED"/>
    <property type="match status" value="1"/>
</dbReference>
<sequence>MMRHPPSPPCTRRTRGASSRSSCAPESSAASCRVPPARRSGERHCYARIMSGRDGQRIAVVGAGVIGAATAYELSRAGARVLILDAGQIAGGATRDAFAWVGLAASAADMAQAALRRIASNELDRLAAELALPVALNRAGALSWSEARGKPDAQLTIDPALHAVVRIASREEVGTREPGLRTPPDSAVLAETDGSVDPVALTRALISGALANGAEFVPETRVEEILTEHGQVTGLRTSSGSIAVDTVVLAAGTGTTELAHGVGVRVPVNSSPCILLRFRTPGRLVHGIVSGPEFELRQPSDTVLLAAEDYIDNSAENGPEAVAQRALEVIRQEIVGADGILLDEIRVGQRPIPSDGRPIIGYASVSGLYVTAAHAGIALAAGIGTLAAEESLTGRRHEALETFRPTRFSD</sequence>
<dbReference type="AlphaFoldDB" id="A0A3L7A3Q8"/>
<evidence type="ECO:0000259" key="3">
    <source>
        <dbReference type="Pfam" id="PF01266"/>
    </source>
</evidence>
<keyword evidence="1" id="KW-0560">Oxidoreductase</keyword>
<dbReference type="Gene3D" id="3.50.50.60">
    <property type="entry name" value="FAD/NAD(P)-binding domain"/>
    <property type="match status" value="1"/>
</dbReference>
<dbReference type="SUPFAM" id="SSF51905">
    <property type="entry name" value="FAD/NAD(P)-binding domain"/>
    <property type="match status" value="1"/>
</dbReference>
<dbReference type="Proteomes" id="UP000272503">
    <property type="component" value="Unassembled WGS sequence"/>
</dbReference>